<evidence type="ECO:0000259" key="6">
    <source>
        <dbReference type="PROSITE" id="PS50075"/>
    </source>
</evidence>
<dbReference type="Pfam" id="PF00155">
    <property type="entry name" value="Aminotran_1_2"/>
    <property type="match status" value="1"/>
</dbReference>
<dbReference type="GO" id="GO:0031177">
    <property type="term" value="F:phosphopantetheine binding"/>
    <property type="evidence" value="ECO:0007669"/>
    <property type="project" value="InterPro"/>
</dbReference>
<dbReference type="STRING" id="1075402.AN216_11760"/>
<proteinExistence type="predicted"/>
<dbReference type="GO" id="GO:0043041">
    <property type="term" value="P:amino acid activation for nonribosomal peptide biosynthetic process"/>
    <property type="evidence" value="ECO:0007669"/>
    <property type="project" value="TreeGrafter"/>
</dbReference>
<dbReference type="InterPro" id="IPR042099">
    <property type="entry name" value="ANL_N_sf"/>
</dbReference>
<evidence type="ECO:0000313" key="8">
    <source>
        <dbReference type="Proteomes" id="UP000176101"/>
    </source>
</evidence>
<dbReference type="Pfam" id="PF13193">
    <property type="entry name" value="AMP-binding_C"/>
    <property type="match status" value="1"/>
</dbReference>
<dbReference type="PROSITE" id="PS00455">
    <property type="entry name" value="AMP_BINDING"/>
    <property type="match status" value="1"/>
</dbReference>
<comment type="cofactor">
    <cofactor evidence="1">
        <name>pyridoxal 5'-phosphate</name>
        <dbReference type="ChEBI" id="CHEBI:597326"/>
    </cofactor>
</comment>
<gene>
    <name evidence="7" type="ORF">AN216_11760</name>
</gene>
<sequence>MLTAPGAGCHSRSKPRRMPKALLQDARGSITISSYREQEMHHAEHEAARERADAPYRRDAGAPAAGGGPDETVWGMFEARAARQGGRIAVVDGAVDIDYERLRARAEVIAGELAARGVAPGALVGVCLGRTWELVATLLGVLRAGCAYVPIDPAYPDERVRYMIEHSRAASVVVDAGTAALCSAAPDRVRLDAVPDRPAVSPAACSAGDLAYVIYTSGSTGKPKGVAIQHRSVAAMTASMRRLLGDEDLAGVLAAASVCFDPSVMEILGTLVLGGTVVLSENVLALRELPAAHRVRTAIMVPSAMKALLATGPLPSGLRCVVLGGEVLSRSLTERLHADPCAPRVVNVYGPTEATVFVTAVEAGSGPITIGSPVRDARAYVLDESLHPVSAGTAGELALAGDQLARGYLHDDERTRQSFPTLAPDGPIPEQRIYRTGDLCRWTETGELEFLGRADRQVKVRGYRIELDEIEDILASMPGVDEAAVVATPGEGKSLLTAYAVSRQESVTASTVRSWLADRLPKYMIPHHVMLPAEMPKLPNGKVDRLRLPAPAHHGDEATPEAKAAGDGPAASRTGAGALPSPHEQRRSVLLAMVRQEAALLLGAPGPDAVRPDEPLAALGFDSLDTTELTVRLSRVLDTDLPSSTLVEQMTPEEAVDGLLAVLGRASGGEVRGRPQGVGAADRLGVFQDQVRSGHPPAFAAKAPAWSATDRGALVQHFRSLLTRSGLDPYGKVVRTGSAERGVVADPGTGEEHEALIWTTNLYLGLNRDEEVIEEARSALGRFGTGMGISAAGSGQTGLHTEFEQEFAAMVGKPAACLFPTGFTASLGAVAGIVGDQDVVVMDQLCHASLVDGARLSGARVRTFRHNDAADLRAVLEAESSPYRTTLVVLESVYSMGEGTAPLREIVSAAKDSGALVLVDEAHSFGLYGVRGAGLCAAEDVTEQVDFVLTTLSKALGSIGGVVAAQEQHIALLRASARSYVFQANISPADVAAALAALRRVAAGDALRARLWDTAHYMRKRFSNAGYELGTGDGLIITPFFSDGEKLHAIARGLFRRGVHAAAVTYPIVERGRGRLRFICSAAHTRADVDETLQALIDADAEAATVPLSGDDMDLREERDEESTRCDVANWADAFATYLESVVANLPTPAPHLTVTIILPGGEEYLAVRINEHGVSREPDDTATTPACSLRLVDDAATAALCSRDVGSLLESVIAGTCVLAGQTQAFVWLIGRLSDWQCST</sequence>
<evidence type="ECO:0000256" key="3">
    <source>
        <dbReference type="ARBA" id="ARBA00022553"/>
    </source>
</evidence>
<dbReference type="InterPro" id="IPR015424">
    <property type="entry name" value="PyrdxlP-dep_Trfase"/>
</dbReference>
<dbReference type="InterPro" id="IPR020806">
    <property type="entry name" value="PKS_PP-bd"/>
</dbReference>
<dbReference type="GO" id="GO:0044550">
    <property type="term" value="P:secondary metabolite biosynthetic process"/>
    <property type="evidence" value="ECO:0007669"/>
    <property type="project" value="TreeGrafter"/>
</dbReference>
<feature type="compositionally biased region" description="Basic and acidic residues" evidence="5">
    <location>
        <begin position="38"/>
        <end position="60"/>
    </location>
</feature>
<keyword evidence="4" id="KW-0663">Pyridoxal phosphate</keyword>
<dbReference type="NCBIfam" id="TIGR01733">
    <property type="entry name" value="AA-adenyl-dom"/>
    <property type="match status" value="1"/>
</dbReference>
<dbReference type="InterPro" id="IPR010071">
    <property type="entry name" value="AA_adenyl_dom"/>
</dbReference>
<dbReference type="AlphaFoldDB" id="A0A1E7KHP2"/>
<feature type="region of interest" description="Disordered" evidence="5">
    <location>
        <begin position="1"/>
        <end position="22"/>
    </location>
</feature>
<dbReference type="PROSITE" id="PS50075">
    <property type="entry name" value="CARRIER"/>
    <property type="match status" value="1"/>
</dbReference>
<dbReference type="PANTHER" id="PTHR45527:SF1">
    <property type="entry name" value="FATTY ACID SYNTHASE"/>
    <property type="match status" value="1"/>
</dbReference>
<dbReference type="PROSITE" id="PS00599">
    <property type="entry name" value="AA_TRANSFER_CLASS_2"/>
    <property type="match status" value="1"/>
</dbReference>
<dbReference type="GO" id="GO:0005737">
    <property type="term" value="C:cytoplasm"/>
    <property type="evidence" value="ECO:0007669"/>
    <property type="project" value="TreeGrafter"/>
</dbReference>
<dbReference type="Gene3D" id="1.10.1200.10">
    <property type="entry name" value="ACP-like"/>
    <property type="match status" value="1"/>
</dbReference>
<evidence type="ECO:0000256" key="5">
    <source>
        <dbReference type="SAM" id="MobiDB-lite"/>
    </source>
</evidence>
<keyword evidence="2" id="KW-0596">Phosphopantetheine</keyword>
<evidence type="ECO:0000313" key="7">
    <source>
        <dbReference type="EMBL" id="OEV03401.1"/>
    </source>
</evidence>
<dbReference type="InterPro" id="IPR009081">
    <property type="entry name" value="PP-bd_ACP"/>
</dbReference>
<dbReference type="Gene3D" id="3.90.1150.10">
    <property type="entry name" value="Aspartate Aminotransferase, domain 1"/>
    <property type="match status" value="1"/>
</dbReference>
<reference evidence="7 8" key="1">
    <citation type="journal article" date="2016" name="Front. Microbiol.">
        <title>Comparative Genomics Analysis of Streptomyces Species Reveals Their Adaptation to the Marine Environment and Their Diversity at the Genomic Level.</title>
        <authorList>
            <person name="Tian X."/>
            <person name="Zhang Z."/>
            <person name="Yang T."/>
            <person name="Chen M."/>
            <person name="Li J."/>
            <person name="Chen F."/>
            <person name="Yang J."/>
            <person name="Li W."/>
            <person name="Zhang B."/>
            <person name="Zhang Z."/>
            <person name="Wu J."/>
            <person name="Zhang C."/>
            <person name="Long L."/>
            <person name="Xiao J."/>
        </authorList>
    </citation>
    <scope>NUCLEOTIDE SEQUENCE [LARGE SCALE GENOMIC DNA]</scope>
    <source>
        <strain evidence="7 8">SCSIO 02100</strain>
    </source>
</reference>
<dbReference type="Gene3D" id="3.30.300.30">
    <property type="match status" value="1"/>
</dbReference>
<feature type="domain" description="Carrier" evidence="6">
    <location>
        <begin position="588"/>
        <end position="663"/>
    </location>
</feature>
<feature type="region of interest" description="Disordered" evidence="5">
    <location>
        <begin position="541"/>
        <end position="584"/>
    </location>
</feature>
<dbReference type="SUPFAM" id="SSF53383">
    <property type="entry name" value="PLP-dependent transferases"/>
    <property type="match status" value="1"/>
</dbReference>
<dbReference type="InterPro" id="IPR004839">
    <property type="entry name" value="Aminotransferase_I/II_large"/>
</dbReference>
<dbReference type="GO" id="GO:0017000">
    <property type="term" value="P:antibiotic biosynthetic process"/>
    <property type="evidence" value="ECO:0007669"/>
    <property type="project" value="UniProtKB-ARBA"/>
</dbReference>
<dbReference type="SUPFAM" id="SSF47336">
    <property type="entry name" value="ACP-like"/>
    <property type="match status" value="1"/>
</dbReference>
<dbReference type="InterPro" id="IPR006162">
    <property type="entry name" value="Ppantetheine_attach_site"/>
</dbReference>
<dbReference type="Pfam" id="PF00550">
    <property type="entry name" value="PP-binding"/>
    <property type="match status" value="1"/>
</dbReference>
<dbReference type="Proteomes" id="UP000176101">
    <property type="component" value="Unassembled WGS sequence"/>
</dbReference>
<dbReference type="SUPFAM" id="SSF56801">
    <property type="entry name" value="Acetyl-CoA synthetase-like"/>
    <property type="match status" value="1"/>
</dbReference>
<dbReference type="Gene3D" id="3.40.640.10">
    <property type="entry name" value="Type I PLP-dependent aspartate aminotransferase-like (Major domain)"/>
    <property type="match status" value="1"/>
</dbReference>
<feature type="compositionally biased region" description="Basic and acidic residues" evidence="5">
    <location>
        <begin position="542"/>
        <end position="557"/>
    </location>
</feature>
<evidence type="ECO:0000256" key="1">
    <source>
        <dbReference type="ARBA" id="ARBA00001933"/>
    </source>
</evidence>
<organism evidence="7 8">
    <name type="scientific">Streptomyces oceani</name>
    <dbReference type="NCBI Taxonomy" id="1075402"/>
    <lineage>
        <taxon>Bacteria</taxon>
        <taxon>Bacillati</taxon>
        <taxon>Actinomycetota</taxon>
        <taxon>Actinomycetes</taxon>
        <taxon>Kitasatosporales</taxon>
        <taxon>Streptomycetaceae</taxon>
        <taxon>Streptomyces</taxon>
    </lineage>
</organism>
<accession>A0A1E7KHP2</accession>
<dbReference type="CDD" id="cd05930">
    <property type="entry name" value="A_NRPS"/>
    <property type="match status" value="1"/>
</dbReference>
<dbReference type="InterPro" id="IPR025110">
    <property type="entry name" value="AMP-bd_C"/>
</dbReference>
<name>A0A1E7KHP2_9ACTN</name>
<dbReference type="PROSITE" id="PS00012">
    <property type="entry name" value="PHOSPHOPANTETHEINE"/>
    <property type="match status" value="1"/>
</dbReference>
<dbReference type="InterPro" id="IPR045851">
    <property type="entry name" value="AMP-bd_C_sf"/>
</dbReference>
<feature type="region of interest" description="Disordered" evidence="5">
    <location>
        <begin position="38"/>
        <end position="68"/>
    </location>
</feature>
<evidence type="ECO:0000256" key="4">
    <source>
        <dbReference type="ARBA" id="ARBA00022898"/>
    </source>
</evidence>
<dbReference type="GO" id="GO:0030170">
    <property type="term" value="F:pyridoxal phosphate binding"/>
    <property type="evidence" value="ECO:0007669"/>
    <property type="project" value="InterPro"/>
</dbReference>
<dbReference type="InterPro" id="IPR036736">
    <property type="entry name" value="ACP-like_sf"/>
</dbReference>
<protein>
    <submittedName>
        <fullName evidence="7">Gramicidin biosynthesis protein</fullName>
    </submittedName>
</protein>
<dbReference type="InterPro" id="IPR020845">
    <property type="entry name" value="AMP-binding_CS"/>
</dbReference>
<dbReference type="EMBL" id="LJGU01000120">
    <property type="protein sequence ID" value="OEV03401.1"/>
    <property type="molecule type" value="Genomic_DNA"/>
</dbReference>
<dbReference type="InterPro" id="IPR015421">
    <property type="entry name" value="PyrdxlP-dep_Trfase_major"/>
</dbReference>
<dbReference type="InterPro" id="IPR001917">
    <property type="entry name" value="Aminotrans_II_pyridoxalP_BS"/>
</dbReference>
<dbReference type="FunFam" id="3.40.50.980:FF:000001">
    <property type="entry name" value="Non-ribosomal peptide synthetase"/>
    <property type="match status" value="1"/>
</dbReference>
<dbReference type="PATRIC" id="fig|1075402.3.peg.2549"/>
<dbReference type="InterPro" id="IPR015422">
    <property type="entry name" value="PyrdxlP-dep_Trfase_small"/>
</dbReference>
<dbReference type="Gene3D" id="3.40.50.12780">
    <property type="entry name" value="N-terminal domain of ligase-like"/>
    <property type="match status" value="1"/>
</dbReference>
<evidence type="ECO:0000256" key="2">
    <source>
        <dbReference type="ARBA" id="ARBA00022450"/>
    </source>
</evidence>
<dbReference type="SMART" id="SM00823">
    <property type="entry name" value="PKS_PP"/>
    <property type="match status" value="1"/>
</dbReference>
<dbReference type="Pfam" id="PF00501">
    <property type="entry name" value="AMP-binding"/>
    <property type="match status" value="1"/>
</dbReference>
<comment type="caution">
    <text evidence="7">The sequence shown here is derived from an EMBL/GenBank/DDBJ whole genome shotgun (WGS) entry which is preliminary data.</text>
</comment>
<keyword evidence="8" id="KW-1185">Reference proteome</keyword>
<dbReference type="PANTHER" id="PTHR45527">
    <property type="entry name" value="NONRIBOSOMAL PEPTIDE SYNTHETASE"/>
    <property type="match status" value="1"/>
</dbReference>
<dbReference type="GO" id="GO:0016740">
    <property type="term" value="F:transferase activity"/>
    <property type="evidence" value="ECO:0007669"/>
    <property type="project" value="InterPro"/>
</dbReference>
<dbReference type="InterPro" id="IPR000873">
    <property type="entry name" value="AMP-dep_synth/lig_dom"/>
</dbReference>
<keyword evidence="3" id="KW-0597">Phosphoprotein</keyword>